<evidence type="ECO:0000313" key="2">
    <source>
        <dbReference type="Proteomes" id="UP000467322"/>
    </source>
</evidence>
<dbReference type="Proteomes" id="UP000467322">
    <property type="component" value="Unassembled WGS sequence"/>
</dbReference>
<proteinExistence type="predicted"/>
<gene>
    <name evidence="1" type="ORF">GQE99_14575</name>
</gene>
<dbReference type="RefSeq" id="WP_161352355.1">
    <property type="nucleotide sequence ID" value="NZ_WTUX01000017.1"/>
</dbReference>
<comment type="caution">
    <text evidence="1">The sequence shown here is derived from an EMBL/GenBank/DDBJ whole genome shotgun (WGS) entry which is preliminary data.</text>
</comment>
<dbReference type="AlphaFoldDB" id="A0A845M2I2"/>
<dbReference type="EMBL" id="WTUX01000017">
    <property type="protein sequence ID" value="MZR14245.1"/>
    <property type="molecule type" value="Genomic_DNA"/>
</dbReference>
<organism evidence="1 2">
    <name type="scientific">Maritimibacter harenae</name>
    <dbReference type="NCBI Taxonomy" id="2606218"/>
    <lineage>
        <taxon>Bacteria</taxon>
        <taxon>Pseudomonadati</taxon>
        <taxon>Pseudomonadota</taxon>
        <taxon>Alphaproteobacteria</taxon>
        <taxon>Rhodobacterales</taxon>
        <taxon>Roseobacteraceae</taxon>
        <taxon>Maritimibacter</taxon>
    </lineage>
</organism>
<evidence type="ECO:0000313" key="1">
    <source>
        <dbReference type="EMBL" id="MZR14245.1"/>
    </source>
</evidence>
<keyword evidence="2" id="KW-1185">Reference proteome</keyword>
<name>A0A845M2I2_9RHOB</name>
<sequence length="152" mass="16225">MKNEPIIPHDLAARVIEDALRIRVGRGKRHSFAGLSDATGIPTRTLESYVQGATPGLSGLLSICAVLGPSFTSDVLGVCGQNARDGREDDPEHMRVLCELGRLTSMVADAVEDGHVDHREAAEIRPVAQALIEVLEPLARADNTVPLSRKGA</sequence>
<protein>
    <submittedName>
        <fullName evidence="1">Uncharacterized protein</fullName>
    </submittedName>
</protein>
<accession>A0A845M2I2</accession>
<reference evidence="1 2" key="1">
    <citation type="submission" date="2019-12" db="EMBL/GenBank/DDBJ databases">
        <title>Maritimibacter sp. nov. sp. isolated from sea sand.</title>
        <authorList>
            <person name="Kim J."/>
            <person name="Jeong S.E."/>
            <person name="Jung H.S."/>
            <person name="Jeon C.O."/>
        </authorList>
    </citation>
    <scope>NUCLEOTIDE SEQUENCE [LARGE SCALE GENOMIC DNA]</scope>
    <source>
        <strain evidence="1 2">DP07</strain>
    </source>
</reference>